<keyword evidence="2" id="KW-1185">Reference proteome</keyword>
<dbReference type="Proteomes" id="UP000317909">
    <property type="component" value="Chromosome"/>
</dbReference>
<sequence>MYAVTGTELRRRWRKQMSIRAAPRVPRPLRCAAAVGWMLDCPRTGDFVEMSRLAIVVVQDEYFDGGRTAVRVVGYRPEVIANGEIQWFSSTNTLFRKDLMLRPQPFARGMRIDLRSAQLLALAMRLDHRIEQAKSHPQRLRQATMKMPAVWAGFHRSVADGVIGCGPEFEALCAKFGMNPQAMLAKFRREHDGLVLFPLRWVNDDLGRATAMFAEVAQFPTRQAVPTQLIANAIRDASGLGSQTRCADEATATVA</sequence>
<accession>A0A517TTT5</accession>
<name>A0A517TTT5_9BACT</name>
<dbReference type="AlphaFoldDB" id="A0A517TTT5"/>
<protein>
    <submittedName>
        <fullName evidence="1">Uncharacterized protein</fullName>
    </submittedName>
</protein>
<proteinExistence type="predicted"/>
<evidence type="ECO:0000313" key="1">
    <source>
        <dbReference type="EMBL" id="QDT71795.1"/>
    </source>
</evidence>
<reference evidence="1 2" key="1">
    <citation type="submission" date="2019-02" db="EMBL/GenBank/DDBJ databases">
        <title>Deep-cultivation of Planctomycetes and their phenomic and genomic characterization uncovers novel biology.</title>
        <authorList>
            <person name="Wiegand S."/>
            <person name="Jogler M."/>
            <person name="Boedeker C."/>
            <person name="Pinto D."/>
            <person name="Vollmers J."/>
            <person name="Rivas-Marin E."/>
            <person name="Kohn T."/>
            <person name="Peeters S.H."/>
            <person name="Heuer A."/>
            <person name="Rast P."/>
            <person name="Oberbeckmann S."/>
            <person name="Bunk B."/>
            <person name="Jeske O."/>
            <person name="Meyerdierks A."/>
            <person name="Storesund J.E."/>
            <person name="Kallscheuer N."/>
            <person name="Luecker S."/>
            <person name="Lage O.M."/>
            <person name="Pohl T."/>
            <person name="Merkel B.J."/>
            <person name="Hornburger P."/>
            <person name="Mueller R.-W."/>
            <person name="Bruemmer F."/>
            <person name="Labrenz M."/>
            <person name="Spormann A.M."/>
            <person name="Op den Camp H."/>
            <person name="Overmann J."/>
            <person name="Amann R."/>
            <person name="Jetten M.S.M."/>
            <person name="Mascher T."/>
            <person name="Medema M.H."/>
            <person name="Devos D.P."/>
            <person name="Kaster A.-K."/>
            <person name="Ovreas L."/>
            <person name="Rohde M."/>
            <person name="Galperin M.Y."/>
            <person name="Jogler C."/>
        </authorList>
    </citation>
    <scope>NUCLEOTIDE SEQUENCE [LARGE SCALE GENOMIC DNA]</scope>
    <source>
        <strain evidence="1 2">I41</strain>
    </source>
</reference>
<evidence type="ECO:0000313" key="2">
    <source>
        <dbReference type="Proteomes" id="UP000317909"/>
    </source>
</evidence>
<organism evidence="1 2">
    <name type="scientific">Lacipirellula limnantheis</name>
    <dbReference type="NCBI Taxonomy" id="2528024"/>
    <lineage>
        <taxon>Bacteria</taxon>
        <taxon>Pseudomonadati</taxon>
        <taxon>Planctomycetota</taxon>
        <taxon>Planctomycetia</taxon>
        <taxon>Pirellulales</taxon>
        <taxon>Lacipirellulaceae</taxon>
        <taxon>Lacipirellula</taxon>
    </lineage>
</organism>
<dbReference type="KEGG" id="llh:I41_09550"/>
<gene>
    <name evidence="1" type="ORF">I41_09550</name>
</gene>
<dbReference type="EMBL" id="CP036339">
    <property type="protein sequence ID" value="QDT71795.1"/>
    <property type="molecule type" value="Genomic_DNA"/>
</dbReference>